<feature type="signal peptide" evidence="1">
    <location>
        <begin position="1"/>
        <end position="28"/>
    </location>
</feature>
<keyword evidence="1" id="KW-0732">Signal</keyword>
<organism evidence="3 4">
    <name type="scientific">Massilia aquatica</name>
    <dbReference type="NCBI Taxonomy" id="2609000"/>
    <lineage>
        <taxon>Bacteria</taxon>
        <taxon>Pseudomonadati</taxon>
        <taxon>Pseudomonadota</taxon>
        <taxon>Betaproteobacteria</taxon>
        <taxon>Burkholderiales</taxon>
        <taxon>Oxalobacteraceae</taxon>
        <taxon>Telluria group</taxon>
        <taxon>Massilia</taxon>
    </lineage>
</organism>
<evidence type="ECO:0000256" key="1">
    <source>
        <dbReference type="SAM" id="SignalP"/>
    </source>
</evidence>
<dbReference type="PANTHER" id="PTHR46825">
    <property type="entry name" value="D-ALANYL-D-ALANINE-CARBOXYPEPTIDASE/ENDOPEPTIDASE AMPH"/>
    <property type="match status" value="1"/>
</dbReference>
<evidence type="ECO:0000259" key="2">
    <source>
        <dbReference type="Pfam" id="PF00144"/>
    </source>
</evidence>
<dbReference type="Gene3D" id="3.40.710.10">
    <property type="entry name" value="DD-peptidase/beta-lactamase superfamily"/>
    <property type="match status" value="1"/>
</dbReference>
<keyword evidence="4" id="KW-1185">Reference proteome</keyword>
<protein>
    <submittedName>
        <fullName evidence="3">Beta-lactamase family protein</fullName>
    </submittedName>
</protein>
<evidence type="ECO:0000313" key="4">
    <source>
        <dbReference type="Proteomes" id="UP000819052"/>
    </source>
</evidence>
<dbReference type="Proteomes" id="UP000819052">
    <property type="component" value="Unassembled WGS sequence"/>
</dbReference>
<evidence type="ECO:0000313" key="3">
    <source>
        <dbReference type="EMBL" id="NHZ39348.1"/>
    </source>
</evidence>
<sequence>MIDRLPGRILAVFALSLSALTLCGAVHADPVDDIVNAEMARQRIPGAAIAIVKEGKIIKQAGYGMANLEHQVAVTPDTVFQSGSLGKQFTAALVLLLASDGKLKLDDPISRHLPGTPPAWKKITVRHLLNHTAGLRDPDDIIKLNQDYTDAQLQRAGARLALQSAPGTKWAYSNYGYQLLGILCTRVGGKHYGEQLRKRIFEPAGMQARIISERDIVPHRAAGYDLVGDEFKNQEWVSPTLNTTADGSLYLTVRDLAKWHIALDGDSVLGAAIKQAMWTPTTLKDGSTKAYGFGWETWPTLGRTSVWHDGAWQGFTTQATRFVDDGLTVIVLTNRSETDIAFLLEVVAEHYLGEPPL</sequence>
<comment type="caution">
    <text evidence="3">The sequence shown here is derived from an EMBL/GenBank/DDBJ whole genome shotgun (WGS) entry which is preliminary data.</text>
</comment>
<feature type="chain" id="PRO_5046521437" evidence="1">
    <location>
        <begin position="29"/>
        <end position="357"/>
    </location>
</feature>
<dbReference type="EMBL" id="VVIW01000002">
    <property type="protein sequence ID" value="NHZ39348.1"/>
    <property type="molecule type" value="Genomic_DNA"/>
</dbReference>
<dbReference type="InterPro" id="IPR012338">
    <property type="entry name" value="Beta-lactam/transpept-like"/>
</dbReference>
<reference evidence="3 4" key="1">
    <citation type="submission" date="2019-09" db="EMBL/GenBank/DDBJ databases">
        <title>Taxonomy of Antarctic Massilia spp.: description of Massilia rubra sp. nov., Massilia aquatica sp. nov., Massilia mucilaginosa sp. nov., Massilia frigida sp. nov. isolated from streams, lakes and regoliths.</title>
        <authorList>
            <person name="Holochova P."/>
            <person name="Sedlacek I."/>
            <person name="Kralova S."/>
            <person name="Maslanova I."/>
            <person name="Busse H.-J."/>
            <person name="Stankova E."/>
            <person name="Vrbovska V."/>
            <person name="Kovarovic V."/>
            <person name="Bartak M."/>
            <person name="Svec P."/>
            <person name="Pantucek R."/>
        </authorList>
    </citation>
    <scope>NUCLEOTIDE SEQUENCE [LARGE SCALE GENOMIC DNA]</scope>
    <source>
        <strain evidence="3 4">CCM 8693</strain>
    </source>
</reference>
<dbReference type="Pfam" id="PF00144">
    <property type="entry name" value="Beta-lactamase"/>
    <property type="match status" value="1"/>
</dbReference>
<dbReference type="PANTHER" id="PTHR46825:SF9">
    <property type="entry name" value="BETA-LACTAMASE-RELATED DOMAIN-CONTAINING PROTEIN"/>
    <property type="match status" value="1"/>
</dbReference>
<dbReference type="InterPro" id="IPR050491">
    <property type="entry name" value="AmpC-like"/>
</dbReference>
<name>A0ABX0M2U6_9BURK</name>
<dbReference type="SUPFAM" id="SSF56601">
    <property type="entry name" value="beta-lactamase/transpeptidase-like"/>
    <property type="match status" value="1"/>
</dbReference>
<dbReference type="RefSeq" id="WP_167074971.1">
    <property type="nucleotide sequence ID" value="NZ_VVIW01000002.1"/>
</dbReference>
<proteinExistence type="predicted"/>
<feature type="domain" description="Beta-lactamase-related" evidence="2">
    <location>
        <begin position="31"/>
        <end position="338"/>
    </location>
</feature>
<dbReference type="InterPro" id="IPR001466">
    <property type="entry name" value="Beta-lactam-related"/>
</dbReference>
<accession>A0ABX0M2U6</accession>
<gene>
    <name evidence="3" type="ORF">F1609_04070</name>
</gene>